<sequence>MGDVGTLTTSTAQVKAPNTASLAVNYRFAAGSGMKQFVFYPATTLSLPAKNDNAAVNPAGIGLWVYGDNSGLKLIGSFEKSDGSLIQAANQVRIDWNGWKYVTLKFPSGTTFPLKLDYLDLIAENPTANLNGTVYLSDLQVIYAARTYSEKPSPGQTVTFPDIQNHWGRAMIETLATKQVIQGVDKDHFAPLDQLTRAQAATLIVNALGLPDGSNTQFSDVVAGTWYEKKVGAAFKAGLISGISNDKFAPHAPVDRNQIAVMIYNALKYKQKLPTGGTPIAFKDAKDIQSWAKDKVDTLSASGIMVGSEGYLRPASITNRGEAAALIFKMMEQAGLL</sequence>
<dbReference type="Gene3D" id="2.60.120.430">
    <property type="entry name" value="Galactose-binding lectin"/>
    <property type="match status" value="1"/>
</dbReference>
<accession>A0A223CYF4</accession>
<dbReference type="EMBL" id="CP022657">
    <property type="protein sequence ID" value="ASS74361.1"/>
    <property type="molecule type" value="Genomic_DNA"/>
</dbReference>
<dbReference type="OrthoDB" id="1723494at2"/>
<feature type="domain" description="SLH" evidence="1">
    <location>
        <begin position="155"/>
        <end position="213"/>
    </location>
</feature>
<protein>
    <recommendedName>
        <fullName evidence="1">SLH domain-containing protein</fullName>
    </recommendedName>
</protein>
<proteinExistence type="predicted"/>
<name>A0A223CYF4_9BACL</name>
<reference evidence="2 3" key="1">
    <citation type="journal article" date="2015" name="Int. J. Syst. Evol. Microbiol.">
        <title>Tumebacillus algifaecis sp. nov., isolated from decomposing algal scum.</title>
        <authorList>
            <person name="Wu Y.F."/>
            <person name="Zhang B."/>
            <person name="Xing P."/>
            <person name="Wu Q.L."/>
            <person name="Liu S.J."/>
        </authorList>
    </citation>
    <scope>NUCLEOTIDE SEQUENCE [LARGE SCALE GENOMIC DNA]</scope>
    <source>
        <strain evidence="2 3">THMBR28</strain>
    </source>
</reference>
<feature type="domain" description="SLH" evidence="1">
    <location>
        <begin position="214"/>
        <end position="277"/>
    </location>
</feature>
<dbReference type="InterPro" id="IPR001119">
    <property type="entry name" value="SLH_dom"/>
</dbReference>
<evidence type="ECO:0000313" key="2">
    <source>
        <dbReference type="EMBL" id="ASS74361.1"/>
    </source>
</evidence>
<dbReference type="PROSITE" id="PS51272">
    <property type="entry name" value="SLH"/>
    <property type="match status" value="3"/>
</dbReference>
<dbReference type="AlphaFoldDB" id="A0A223CYF4"/>
<dbReference type="Proteomes" id="UP000214688">
    <property type="component" value="Chromosome"/>
</dbReference>
<dbReference type="KEGG" id="tab:CIG75_04760"/>
<dbReference type="Pfam" id="PF00395">
    <property type="entry name" value="SLH"/>
    <property type="match status" value="3"/>
</dbReference>
<dbReference type="PANTHER" id="PTHR43308">
    <property type="entry name" value="OUTER MEMBRANE PROTEIN ALPHA-RELATED"/>
    <property type="match status" value="1"/>
</dbReference>
<dbReference type="PANTHER" id="PTHR43308:SF5">
    <property type="entry name" value="S-LAYER PROTEIN _ PEPTIDOGLYCAN ENDO-BETA-N-ACETYLGLUCOSAMINIDASE"/>
    <property type="match status" value="1"/>
</dbReference>
<organism evidence="2 3">
    <name type="scientific">Tumebacillus algifaecis</name>
    <dbReference type="NCBI Taxonomy" id="1214604"/>
    <lineage>
        <taxon>Bacteria</taxon>
        <taxon>Bacillati</taxon>
        <taxon>Bacillota</taxon>
        <taxon>Bacilli</taxon>
        <taxon>Bacillales</taxon>
        <taxon>Alicyclobacillaceae</taxon>
        <taxon>Tumebacillus</taxon>
    </lineage>
</organism>
<dbReference type="InterPro" id="IPR051465">
    <property type="entry name" value="Cell_Envelope_Struct_Comp"/>
</dbReference>
<gene>
    <name evidence="2" type="ORF">CIG75_04760</name>
</gene>
<evidence type="ECO:0000259" key="1">
    <source>
        <dbReference type="PROSITE" id="PS51272"/>
    </source>
</evidence>
<evidence type="ECO:0000313" key="3">
    <source>
        <dbReference type="Proteomes" id="UP000214688"/>
    </source>
</evidence>
<feature type="domain" description="SLH" evidence="1">
    <location>
        <begin position="279"/>
        <end position="337"/>
    </location>
</feature>
<keyword evidence="3" id="KW-1185">Reference proteome</keyword>